<dbReference type="GO" id="GO:0008483">
    <property type="term" value="F:transaminase activity"/>
    <property type="evidence" value="ECO:0007669"/>
    <property type="project" value="UniProtKB-KW"/>
</dbReference>
<proteinExistence type="predicted"/>
<dbReference type="Proteomes" id="UP000019229">
    <property type="component" value="Chromosome"/>
</dbReference>
<reference evidence="4 5" key="1">
    <citation type="journal article" date="2014" name="Genome Announc.">
        <title>Complete Genome Sequence of Mycoplasma bovoculi Strain M165/69T (ATCC 29104).</title>
        <authorList>
            <person name="Calcutt M.J."/>
            <person name="Foecking M.F."/>
        </authorList>
    </citation>
    <scope>NUCLEOTIDE SEQUENCE [LARGE SCALE GENOMIC DNA]</scope>
    <source>
        <strain evidence="4">M165/69</strain>
    </source>
</reference>
<evidence type="ECO:0000256" key="1">
    <source>
        <dbReference type="ARBA" id="ARBA00001933"/>
    </source>
</evidence>
<keyword evidence="5" id="KW-1185">Reference proteome</keyword>
<accession>W5UTA9</accession>
<dbReference type="KEGG" id="mbc:MYB_02200"/>
<name>W5UTA9_9BACT</name>
<organism evidence="4 5">
    <name type="scientific">Mesomycoplasma bovoculi M165/69</name>
    <dbReference type="NCBI Taxonomy" id="743966"/>
    <lineage>
        <taxon>Bacteria</taxon>
        <taxon>Bacillati</taxon>
        <taxon>Mycoplasmatota</taxon>
        <taxon>Mycoplasmoidales</taxon>
        <taxon>Metamycoplasmataceae</taxon>
        <taxon>Mesomycoplasma</taxon>
    </lineage>
</organism>
<dbReference type="RefSeq" id="WP_022934681.1">
    <property type="nucleotide sequence ID" value="NZ_CP007154.1"/>
</dbReference>
<dbReference type="AlphaFoldDB" id="W5UTA9"/>
<dbReference type="PATRIC" id="fig|743966.3.peg.443"/>
<dbReference type="InterPro" id="IPR015422">
    <property type="entry name" value="PyrdxlP-dep_Trfase_small"/>
</dbReference>
<evidence type="ECO:0000313" key="5">
    <source>
        <dbReference type="Proteomes" id="UP000019229"/>
    </source>
</evidence>
<protein>
    <submittedName>
        <fullName evidence="4">Aminotransferase class V</fullName>
    </submittedName>
</protein>
<dbReference type="eggNOG" id="COG0520">
    <property type="taxonomic scope" value="Bacteria"/>
</dbReference>
<keyword evidence="2" id="KW-0663">Pyridoxal phosphate</keyword>
<comment type="cofactor">
    <cofactor evidence="1">
        <name>pyridoxal 5'-phosphate</name>
        <dbReference type="ChEBI" id="CHEBI:597326"/>
    </cofactor>
</comment>
<dbReference type="InterPro" id="IPR000192">
    <property type="entry name" value="Aminotrans_V_dom"/>
</dbReference>
<dbReference type="STRING" id="743966.MYB_02200"/>
<dbReference type="EMBL" id="CP007154">
    <property type="protein sequence ID" value="AHH45444.1"/>
    <property type="molecule type" value="Genomic_DNA"/>
</dbReference>
<evidence type="ECO:0000313" key="4">
    <source>
        <dbReference type="EMBL" id="AHH45444.1"/>
    </source>
</evidence>
<dbReference type="SUPFAM" id="SSF53383">
    <property type="entry name" value="PLP-dependent transferases"/>
    <property type="match status" value="1"/>
</dbReference>
<keyword evidence="4" id="KW-0808">Transferase</keyword>
<feature type="domain" description="Aminotransferase class V" evidence="3">
    <location>
        <begin position="15"/>
        <end position="366"/>
    </location>
</feature>
<dbReference type="HOGENOM" id="CLU_003433_2_5_14"/>
<dbReference type="Gene3D" id="3.90.1150.10">
    <property type="entry name" value="Aspartate Aminotransferase, domain 1"/>
    <property type="match status" value="1"/>
</dbReference>
<dbReference type="Pfam" id="PF00266">
    <property type="entry name" value="Aminotran_5"/>
    <property type="match status" value="1"/>
</dbReference>
<keyword evidence="4" id="KW-0032">Aminotransferase</keyword>
<dbReference type="Gene3D" id="3.40.640.10">
    <property type="entry name" value="Type I PLP-dependent aspartate aminotransferase-like (Major domain)"/>
    <property type="match status" value="1"/>
</dbReference>
<evidence type="ECO:0000256" key="2">
    <source>
        <dbReference type="ARBA" id="ARBA00022898"/>
    </source>
</evidence>
<dbReference type="PANTHER" id="PTHR43586:SF8">
    <property type="entry name" value="CYSTEINE DESULFURASE 1, CHLOROPLASTIC"/>
    <property type="match status" value="1"/>
</dbReference>
<sequence>MNNLRSQFPLLSTKTYLDSAAMMQKPQSVISAIVDFYTNFAINNHSINSDLGFINQTKIANIRHKCAKLIEASFDEVIFTSGTTDSINLFAQMFQNFIKPGDEILVSYLNHSSNLTPWLHWARTKGAKVVYTTNFVSEINNKTKIIAFSQINNSLQINLDLKTIWEKAKQFNAIVVNDATQAISVEKVSLKFAHIIAFSTNKFFGPTGLGVLAIQKQLLSMLKPTTFGGGATSVVNFELDFAKGLQVYEPGTPNLAGLWGFDAALDFFNQFDYAKIQDKLKNLSNYAFLKLSEIENIEIYSQKSDHIILFNIKGFSAQDISSALGHENIYVRSGNFCVPLISNVLNEQSFVRISLAIYNNYQDIDKIVEFLKRKDFFNFV</sequence>
<gene>
    <name evidence="4" type="ORF">MYB_02200</name>
</gene>
<dbReference type="PANTHER" id="PTHR43586">
    <property type="entry name" value="CYSTEINE DESULFURASE"/>
    <property type="match status" value="1"/>
</dbReference>
<dbReference type="InterPro" id="IPR015421">
    <property type="entry name" value="PyrdxlP-dep_Trfase_major"/>
</dbReference>
<evidence type="ECO:0000259" key="3">
    <source>
        <dbReference type="Pfam" id="PF00266"/>
    </source>
</evidence>
<dbReference type="OrthoDB" id="9804366at2"/>
<dbReference type="InterPro" id="IPR015424">
    <property type="entry name" value="PyrdxlP-dep_Trfase"/>
</dbReference>